<feature type="domain" description="Integrase catalytic" evidence="6">
    <location>
        <begin position="156"/>
        <end position="316"/>
    </location>
</feature>
<comment type="similarity">
    <text evidence="2">Belongs to the transposase IS30 family.</text>
</comment>
<dbReference type="SUPFAM" id="SSF53098">
    <property type="entry name" value="Ribonuclease H-like"/>
    <property type="match status" value="1"/>
</dbReference>
<dbReference type="InterPro" id="IPR051917">
    <property type="entry name" value="Transposase-Integrase"/>
</dbReference>
<dbReference type="Proteomes" id="UP000613768">
    <property type="component" value="Unassembled WGS sequence"/>
</dbReference>
<dbReference type="InterPro" id="IPR001584">
    <property type="entry name" value="Integrase_cat-core"/>
</dbReference>
<keyword evidence="4" id="KW-0238">DNA-binding</keyword>
<dbReference type="GO" id="GO:0005829">
    <property type="term" value="C:cytosol"/>
    <property type="evidence" value="ECO:0007669"/>
    <property type="project" value="TreeGrafter"/>
</dbReference>
<keyword evidence="3" id="KW-0815">Transposition</keyword>
<keyword evidence="8" id="KW-1185">Reference proteome</keyword>
<evidence type="ECO:0000256" key="2">
    <source>
        <dbReference type="ARBA" id="ARBA00006363"/>
    </source>
</evidence>
<dbReference type="PROSITE" id="PS50994">
    <property type="entry name" value="INTEGRASE"/>
    <property type="match status" value="1"/>
</dbReference>
<evidence type="ECO:0000313" key="8">
    <source>
        <dbReference type="Proteomes" id="UP000613768"/>
    </source>
</evidence>
<dbReference type="PROSITE" id="PS01043">
    <property type="entry name" value="TRANSPOSASE_IS30"/>
    <property type="match status" value="1"/>
</dbReference>
<sequence length="316" mass="36725">MYYQLTQDERYLISQAKRSGMGVCEIARLCGRSPSTISRELKRNLTAHDGIYRAERAQSYATARRRRCRRGSQFGEHVHASVVAALTQQWSPAQIVGAFSKSGLEVPSHETIYRWIRRDRRAGGQLYKHTRIMSKVGRKRYRSRPARGILLGKRHISERPRVVDARRRLGDWEGDTVMGRGSRHCLLTLIERKSRFTVIRKLMARTASEVVNAFEDVVDLGEFNFKTMTLDNGTEFHSYKELEVLGELKCYFSTPYHSWERGTNENANGLIRQYLPKGKCLRNITQEDCDWIANRLNERPRKCLGFKTPKEVYYRS</sequence>
<evidence type="ECO:0000313" key="7">
    <source>
        <dbReference type="EMBL" id="MBD8528293.1"/>
    </source>
</evidence>
<dbReference type="AlphaFoldDB" id="A0AAW3ZRG4"/>
<dbReference type="PANTHER" id="PTHR10948">
    <property type="entry name" value="TRANSPOSASE"/>
    <property type="match status" value="1"/>
</dbReference>
<dbReference type="GO" id="GO:0015074">
    <property type="term" value="P:DNA integration"/>
    <property type="evidence" value="ECO:0007669"/>
    <property type="project" value="InterPro"/>
</dbReference>
<dbReference type="Gene3D" id="3.30.420.10">
    <property type="entry name" value="Ribonuclease H-like superfamily/Ribonuclease H"/>
    <property type="match status" value="1"/>
</dbReference>
<dbReference type="InterPro" id="IPR012337">
    <property type="entry name" value="RNaseH-like_sf"/>
</dbReference>
<gene>
    <name evidence="7" type="ORF">IFO71_21315</name>
</gene>
<dbReference type="InterPro" id="IPR036397">
    <property type="entry name" value="RNaseH_sf"/>
</dbReference>
<dbReference type="GO" id="GO:0003677">
    <property type="term" value="F:DNA binding"/>
    <property type="evidence" value="ECO:0007669"/>
    <property type="project" value="UniProtKB-KW"/>
</dbReference>
<dbReference type="NCBIfam" id="NF033563">
    <property type="entry name" value="transpos_IS30"/>
    <property type="match status" value="1"/>
</dbReference>
<evidence type="ECO:0000259" key="6">
    <source>
        <dbReference type="PROSITE" id="PS50994"/>
    </source>
</evidence>
<reference evidence="7 8" key="1">
    <citation type="submission" date="2020-09" db="EMBL/GenBank/DDBJ databases">
        <title>Pseudoxanthomonas sp. CAU 1598 isolated from sand of Yaerae Beach.</title>
        <authorList>
            <person name="Kim W."/>
        </authorList>
    </citation>
    <scope>NUCLEOTIDE SEQUENCE [LARGE SCALE GENOMIC DNA]</scope>
    <source>
        <strain evidence="7 8">CAU 1598</strain>
    </source>
</reference>
<dbReference type="GO" id="GO:0006313">
    <property type="term" value="P:DNA transposition"/>
    <property type="evidence" value="ECO:0007669"/>
    <property type="project" value="InterPro"/>
</dbReference>
<dbReference type="InterPro" id="IPR001598">
    <property type="entry name" value="Transposase_IS30_CS"/>
</dbReference>
<protein>
    <submittedName>
        <fullName evidence="7">IS30 family transposase</fullName>
    </submittedName>
</protein>
<evidence type="ECO:0000256" key="1">
    <source>
        <dbReference type="ARBA" id="ARBA00002190"/>
    </source>
</evidence>
<keyword evidence="5" id="KW-0233">DNA recombination</keyword>
<name>A0AAW3ZRG4_9GAMM</name>
<evidence type="ECO:0000256" key="3">
    <source>
        <dbReference type="ARBA" id="ARBA00022578"/>
    </source>
</evidence>
<accession>A0AAW3ZRG4</accession>
<evidence type="ECO:0000256" key="5">
    <source>
        <dbReference type="ARBA" id="ARBA00023172"/>
    </source>
</evidence>
<comment type="caution">
    <text evidence="7">The sequence shown here is derived from an EMBL/GenBank/DDBJ whole genome shotgun (WGS) entry which is preliminary data.</text>
</comment>
<dbReference type="InterPro" id="IPR053392">
    <property type="entry name" value="Transposase_IS30-like"/>
</dbReference>
<dbReference type="GO" id="GO:0004803">
    <property type="term" value="F:transposase activity"/>
    <property type="evidence" value="ECO:0007669"/>
    <property type="project" value="InterPro"/>
</dbReference>
<dbReference type="EMBL" id="JACYTR010000117">
    <property type="protein sequence ID" value="MBD8528293.1"/>
    <property type="molecule type" value="Genomic_DNA"/>
</dbReference>
<evidence type="ECO:0000256" key="4">
    <source>
        <dbReference type="ARBA" id="ARBA00023125"/>
    </source>
</evidence>
<dbReference type="SUPFAM" id="SSF46689">
    <property type="entry name" value="Homeodomain-like"/>
    <property type="match status" value="1"/>
</dbReference>
<proteinExistence type="inferred from homology"/>
<dbReference type="RefSeq" id="WP_192031710.1">
    <property type="nucleotide sequence ID" value="NZ_JACYTR010000117.1"/>
</dbReference>
<dbReference type="Pfam" id="PF13936">
    <property type="entry name" value="HTH_38"/>
    <property type="match status" value="1"/>
</dbReference>
<organism evidence="7 8">
    <name type="scientific">Pseudomarimonas arenosa</name>
    <dbReference type="NCBI Taxonomy" id="2774145"/>
    <lineage>
        <taxon>Bacteria</taxon>
        <taxon>Pseudomonadati</taxon>
        <taxon>Pseudomonadota</taxon>
        <taxon>Gammaproteobacteria</taxon>
        <taxon>Lysobacterales</taxon>
        <taxon>Lysobacteraceae</taxon>
        <taxon>Pseudomarimonas</taxon>
    </lineage>
</organism>
<dbReference type="InterPro" id="IPR025246">
    <property type="entry name" value="IS30-like_HTH"/>
</dbReference>
<dbReference type="PANTHER" id="PTHR10948:SF23">
    <property type="entry name" value="TRANSPOSASE INSI FOR INSERTION SEQUENCE ELEMENT IS30A-RELATED"/>
    <property type="match status" value="1"/>
</dbReference>
<dbReference type="InterPro" id="IPR009057">
    <property type="entry name" value="Homeodomain-like_sf"/>
</dbReference>
<comment type="function">
    <text evidence="1">Required for the transposition of the insertion element.</text>
</comment>